<dbReference type="RefSeq" id="WP_207855885.1">
    <property type="nucleotide sequence ID" value="NZ_BHVV01000006.1"/>
</dbReference>
<evidence type="ECO:0000256" key="1">
    <source>
        <dbReference type="SAM" id="MobiDB-lite"/>
    </source>
</evidence>
<evidence type="ECO:0000313" key="2">
    <source>
        <dbReference type="EMBL" id="RLJ64729.1"/>
    </source>
</evidence>
<name>A0A497XDF9_9PROT</name>
<dbReference type="Proteomes" id="UP000268908">
    <property type="component" value="Unassembled WGS sequence"/>
</dbReference>
<reference evidence="2 3" key="1">
    <citation type="submission" date="2018-10" db="EMBL/GenBank/DDBJ databases">
        <title>Genomic Encyclopedia of Type Strains, Phase IV (KMG-IV): sequencing the most valuable type-strain genomes for metagenomic binning, comparative biology and taxonomic classification.</title>
        <authorList>
            <person name="Goeker M."/>
        </authorList>
    </citation>
    <scope>NUCLEOTIDE SEQUENCE [LARGE SCALE GENOMIC DNA]</scope>
    <source>
        <strain evidence="2 3">DSM 26916</strain>
    </source>
</reference>
<dbReference type="EMBL" id="RCCI01000005">
    <property type="protein sequence ID" value="RLJ64729.1"/>
    <property type="molecule type" value="Genomic_DNA"/>
</dbReference>
<proteinExistence type="predicted"/>
<organism evidence="2 3">
    <name type="scientific">Sulfurisoma sediminicola</name>
    <dbReference type="NCBI Taxonomy" id="1381557"/>
    <lineage>
        <taxon>Bacteria</taxon>
        <taxon>Pseudomonadati</taxon>
        <taxon>Pseudomonadota</taxon>
        <taxon>Betaproteobacteria</taxon>
        <taxon>Nitrosomonadales</taxon>
        <taxon>Sterolibacteriaceae</taxon>
        <taxon>Sulfurisoma</taxon>
    </lineage>
</organism>
<feature type="region of interest" description="Disordered" evidence="1">
    <location>
        <begin position="77"/>
        <end position="97"/>
    </location>
</feature>
<keyword evidence="3" id="KW-1185">Reference proteome</keyword>
<accession>A0A497XDF9</accession>
<dbReference type="AlphaFoldDB" id="A0A497XDF9"/>
<gene>
    <name evidence="2" type="ORF">DFR35_1375</name>
</gene>
<sequence>MNKELFIDGFGNIMVTGTMVRIDLVSLVEPAAEGKQARFEHRERLVMPLDGFLRSFGMAESVVQKMVDAGVVAKRKPGDEGTTAQVVETAPVSPNFG</sequence>
<protein>
    <submittedName>
        <fullName evidence="2">Uncharacterized protein</fullName>
    </submittedName>
</protein>
<evidence type="ECO:0000313" key="3">
    <source>
        <dbReference type="Proteomes" id="UP000268908"/>
    </source>
</evidence>
<comment type="caution">
    <text evidence="2">The sequence shown here is derived from an EMBL/GenBank/DDBJ whole genome shotgun (WGS) entry which is preliminary data.</text>
</comment>